<keyword evidence="9 12" id="KW-0949">S-adenosyl-L-methionine</keyword>
<dbReference type="EMBL" id="CP093362">
    <property type="protein sequence ID" value="UQS85459.1"/>
    <property type="molecule type" value="Genomic_DNA"/>
</dbReference>
<comment type="function">
    <text evidence="10 12">Specifically methylates the N3 position of the uracil ring of uridine 1498 (m3U1498) in 16S rRNA. Acts on the fully assembled 30S ribosomal subunit.</text>
</comment>
<evidence type="ECO:0000259" key="14">
    <source>
        <dbReference type="Pfam" id="PF20260"/>
    </source>
</evidence>
<organism evidence="15 16">
    <name type="scientific">Apilactobacillus apisilvae</name>
    <dbReference type="NCBI Taxonomy" id="2923364"/>
    <lineage>
        <taxon>Bacteria</taxon>
        <taxon>Bacillati</taxon>
        <taxon>Bacillota</taxon>
        <taxon>Bacilli</taxon>
        <taxon>Lactobacillales</taxon>
        <taxon>Lactobacillaceae</taxon>
        <taxon>Apilactobacillus</taxon>
    </lineage>
</organism>
<dbReference type="SUPFAM" id="SSF88697">
    <property type="entry name" value="PUA domain-like"/>
    <property type="match status" value="1"/>
</dbReference>
<evidence type="ECO:0000256" key="7">
    <source>
        <dbReference type="ARBA" id="ARBA00022603"/>
    </source>
</evidence>
<comment type="catalytic activity">
    <reaction evidence="11 12">
        <text>uridine(1498) in 16S rRNA + S-adenosyl-L-methionine = N(3)-methyluridine(1498) in 16S rRNA + S-adenosyl-L-homocysteine + H(+)</text>
        <dbReference type="Rhea" id="RHEA:42920"/>
        <dbReference type="Rhea" id="RHEA-COMP:10283"/>
        <dbReference type="Rhea" id="RHEA-COMP:10284"/>
        <dbReference type="ChEBI" id="CHEBI:15378"/>
        <dbReference type="ChEBI" id="CHEBI:57856"/>
        <dbReference type="ChEBI" id="CHEBI:59789"/>
        <dbReference type="ChEBI" id="CHEBI:65315"/>
        <dbReference type="ChEBI" id="CHEBI:74502"/>
        <dbReference type="EC" id="2.1.1.193"/>
    </reaction>
</comment>
<dbReference type="InterPro" id="IPR006700">
    <property type="entry name" value="RsmE"/>
</dbReference>
<dbReference type="GO" id="GO:0032259">
    <property type="term" value="P:methylation"/>
    <property type="evidence" value="ECO:0007669"/>
    <property type="project" value="UniProtKB-KW"/>
</dbReference>
<dbReference type="InterPro" id="IPR046886">
    <property type="entry name" value="RsmE_MTase_dom"/>
</dbReference>
<protein>
    <recommendedName>
        <fullName evidence="4 12">Ribosomal RNA small subunit methyltransferase E</fullName>
        <ecNumber evidence="3 12">2.1.1.193</ecNumber>
    </recommendedName>
</protein>
<dbReference type="NCBIfam" id="NF008691">
    <property type="entry name" value="PRK11713.1-4"/>
    <property type="match status" value="1"/>
</dbReference>
<feature type="domain" description="Ribosomal RNA small subunit methyltransferase E methyltransferase" evidence="13">
    <location>
        <begin position="71"/>
        <end position="238"/>
    </location>
</feature>
<dbReference type="GO" id="GO:0008168">
    <property type="term" value="F:methyltransferase activity"/>
    <property type="evidence" value="ECO:0007669"/>
    <property type="project" value="UniProtKB-KW"/>
</dbReference>
<dbReference type="PIRSF" id="PIRSF015601">
    <property type="entry name" value="MTase_slr0722"/>
    <property type="match status" value="1"/>
</dbReference>
<dbReference type="PANTHER" id="PTHR30027:SF3">
    <property type="entry name" value="16S RRNA (URACIL(1498)-N(3))-METHYLTRANSFERASE"/>
    <property type="match status" value="1"/>
</dbReference>
<evidence type="ECO:0000256" key="12">
    <source>
        <dbReference type="PIRNR" id="PIRNR015601"/>
    </source>
</evidence>
<comment type="similarity">
    <text evidence="2 12">Belongs to the RNA methyltransferase RsmE family.</text>
</comment>
<feature type="domain" description="Ribosomal RNA small subunit methyltransferase E PUA-like" evidence="14">
    <location>
        <begin position="18"/>
        <end position="60"/>
    </location>
</feature>
<evidence type="ECO:0000256" key="10">
    <source>
        <dbReference type="ARBA" id="ARBA00025699"/>
    </source>
</evidence>
<evidence type="ECO:0000256" key="2">
    <source>
        <dbReference type="ARBA" id="ARBA00005528"/>
    </source>
</evidence>
<dbReference type="InterPro" id="IPR029026">
    <property type="entry name" value="tRNA_m1G_MTases_N"/>
</dbReference>
<keyword evidence="6 12" id="KW-0698">rRNA processing</keyword>
<dbReference type="Proteomes" id="UP000831859">
    <property type="component" value="Chromosome"/>
</dbReference>
<sequence length="247" mass="28160">MQHYFTNLKLSENEEFIISDDIAHHFLSVLRSKNGDKFEIVDQNHNLFVAEITNSDDKLAKTLKQRHNEVELPVDVTIVCGLPKKEKSEMIVQKATELGVNHIIFVSTDWSIAQWKNNKVDRKLNRLNKITRSAAEQSHRNRIPYVSYINSISELLNNNFDHKLIAYEESAKKGEHSDLIKSFKNTNEKDSVVCLFGPEGGISPAEVNKLVDNGYVTCGLGPRILRTETAPLYFLSSISTWFDLLKV</sequence>
<keyword evidence="7 12" id="KW-0489">Methyltransferase</keyword>
<dbReference type="PANTHER" id="PTHR30027">
    <property type="entry name" value="RIBOSOMAL RNA SMALL SUBUNIT METHYLTRANSFERASE E"/>
    <property type="match status" value="1"/>
</dbReference>
<keyword evidence="5 12" id="KW-0963">Cytoplasm</keyword>
<evidence type="ECO:0000256" key="5">
    <source>
        <dbReference type="ARBA" id="ARBA00022490"/>
    </source>
</evidence>
<dbReference type="CDD" id="cd18084">
    <property type="entry name" value="RsmE-like"/>
    <property type="match status" value="1"/>
</dbReference>
<evidence type="ECO:0000259" key="13">
    <source>
        <dbReference type="Pfam" id="PF04452"/>
    </source>
</evidence>
<dbReference type="InterPro" id="IPR029028">
    <property type="entry name" value="Alpha/beta_knot_MTases"/>
</dbReference>
<evidence type="ECO:0000313" key="15">
    <source>
        <dbReference type="EMBL" id="UQS85459.1"/>
    </source>
</evidence>
<evidence type="ECO:0000256" key="11">
    <source>
        <dbReference type="ARBA" id="ARBA00047944"/>
    </source>
</evidence>
<keyword evidence="16" id="KW-1185">Reference proteome</keyword>
<dbReference type="SUPFAM" id="SSF75217">
    <property type="entry name" value="alpha/beta knot"/>
    <property type="match status" value="1"/>
</dbReference>
<evidence type="ECO:0000256" key="1">
    <source>
        <dbReference type="ARBA" id="ARBA00004496"/>
    </source>
</evidence>
<dbReference type="InterPro" id="IPR046887">
    <property type="entry name" value="RsmE_PUA-like"/>
</dbReference>
<evidence type="ECO:0000256" key="4">
    <source>
        <dbReference type="ARBA" id="ARBA00013673"/>
    </source>
</evidence>
<keyword evidence="8 12" id="KW-0808">Transferase</keyword>
<dbReference type="RefSeq" id="WP_249511430.1">
    <property type="nucleotide sequence ID" value="NZ_CP093362.1"/>
</dbReference>
<dbReference type="InterPro" id="IPR015947">
    <property type="entry name" value="PUA-like_sf"/>
</dbReference>
<comment type="subcellular location">
    <subcellularLocation>
        <location evidence="1 12">Cytoplasm</location>
    </subcellularLocation>
</comment>
<dbReference type="NCBIfam" id="TIGR00046">
    <property type="entry name" value="RsmE family RNA methyltransferase"/>
    <property type="match status" value="1"/>
</dbReference>
<proteinExistence type="inferred from homology"/>
<dbReference type="Pfam" id="PF20260">
    <property type="entry name" value="PUA_4"/>
    <property type="match status" value="1"/>
</dbReference>
<dbReference type="EC" id="2.1.1.193" evidence="3 12"/>
<evidence type="ECO:0000256" key="9">
    <source>
        <dbReference type="ARBA" id="ARBA00022691"/>
    </source>
</evidence>
<dbReference type="Pfam" id="PF04452">
    <property type="entry name" value="Methyltrans_RNA"/>
    <property type="match status" value="1"/>
</dbReference>
<accession>A0ABY4PI48</accession>
<evidence type="ECO:0000256" key="8">
    <source>
        <dbReference type="ARBA" id="ARBA00022679"/>
    </source>
</evidence>
<evidence type="ECO:0000256" key="3">
    <source>
        <dbReference type="ARBA" id="ARBA00012328"/>
    </source>
</evidence>
<name>A0ABY4PI48_9LACO</name>
<reference evidence="15 16" key="1">
    <citation type="journal article" date="2022" name="Int. J. Syst. Evol. Microbiol.">
        <title>Apilactobacillus apisilvae sp. nov., Nicolia spurrieriana gen. nov. sp. nov., Bombilactobacillus folatiphilus sp. nov. and Bombilactobacillus thymidiniphilus sp. nov., four new lactic acid bacterial isolates from stingless bees Tetragonula carbonaria and Austroplebeia australis.</title>
        <authorList>
            <person name="Oliphant S.A."/>
            <person name="Watson-Haigh N.S."/>
            <person name="Sumby K.M."/>
            <person name="Gardner J."/>
            <person name="Groom S."/>
            <person name="Jiranek V."/>
        </authorList>
    </citation>
    <scope>NUCLEOTIDE SEQUENCE [LARGE SCALE GENOMIC DNA]</scope>
    <source>
        <strain evidence="15 16">SG5_A10</strain>
    </source>
</reference>
<evidence type="ECO:0000256" key="6">
    <source>
        <dbReference type="ARBA" id="ARBA00022552"/>
    </source>
</evidence>
<gene>
    <name evidence="15" type="ORF">MOO46_02415</name>
</gene>
<evidence type="ECO:0000313" key="16">
    <source>
        <dbReference type="Proteomes" id="UP000831859"/>
    </source>
</evidence>
<dbReference type="Gene3D" id="3.40.1280.10">
    <property type="match status" value="1"/>
</dbReference>